<feature type="region of interest" description="Disordered" evidence="10">
    <location>
        <begin position="1252"/>
        <end position="1273"/>
    </location>
</feature>
<dbReference type="GO" id="GO:0005794">
    <property type="term" value="C:Golgi apparatus"/>
    <property type="evidence" value="ECO:0007669"/>
    <property type="project" value="TreeGrafter"/>
</dbReference>
<keyword evidence="9" id="KW-0256">Endoplasmic reticulum</keyword>
<dbReference type="OrthoDB" id="422086at2759"/>
<evidence type="ECO:0000256" key="7">
    <source>
        <dbReference type="ARBA" id="ARBA00022989"/>
    </source>
</evidence>
<feature type="region of interest" description="Disordered" evidence="10">
    <location>
        <begin position="747"/>
        <end position="768"/>
    </location>
</feature>
<dbReference type="EC" id="2.1.1.100" evidence="9"/>
<dbReference type="Proteomes" id="UP000649617">
    <property type="component" value="Unassembled WGS sequence"/>
</dbReference>
<evidence type="ECO:0000256" key="10">
    <source>
        <dbReference type="SAM" id="MobiDB-lite"/>
    </source>
</evidence>
<dbReference type="PANTHER" id="PTHR13778:SF47">
    <property type="entry name" value="LIPOPOLYSACCHARIDE 1,3-GALACTOSYLTRANSFERASE"/>
    <property type="match status" value="1"/>
</dbReference>
<feature type="region of interest" description="Disordered" evidence="10">
    <location>
        <begin position="49"/>
        <end position="77"/>
    </location>
</feature>
<feature type="compositionally biased region" description="Basic and acidic residues" evidence="10">
    <location>
        <begin position="379"/>
        <end position="401"/>
    </location>
</feature>
<name>A0A812MXA3_SYMPI</name>
<evidence type="ECO:0000313" key="11">
    <source>
        <dbReference type="EMBL" id="CAE7270574.1"/>
    </source>
</evidence>
<dbReference type="InterPro" id="IPR002495">
    <property type="entry name" value="Glyco_trans_8"/>
</dbReference>
<keyword evidence="3" id="KW-0328">Glycosyltransferase</keyword>
<dbReference type="InterPro" id="IPR050748">
    <property type="entry name" value="Glycosyltrans_8_dom-fam"/>
</dbReference>
<comment type="subcellular location">
    <subcellularLocation>
        <location evidence="9">Endoplasmic reticulum membrane</location>
        <topology evidence="9">Multi-pass membrane protein</topology>
    </subcellularLocation>
    <subcellularLocation>
        <location evidence="1">Membrane</location>
        <topology evidence="1">Multi-pass membrane protein</topology>
    </subcellularLocation>
</comment>
<evidence type="ECO:0000256" key="1">
    <source>
        <dbReference type="ARBA" id="ARBA00004141"/>
    </source>
</evidence>
<dbReference type="GO" id="GO:0046872">
    <property type="term" value="F:metal ion binding"/>
    <property type="evidence" value="ECO:0007669"/>
    <property type="project" value="UniProtKB-KW"/>
</dbReference>
<feature type="compositionally biased region" description="Pro residues" evidence="10">
    <location>
        <begin position="402"/>
        <end position="416"/>
    </location>
</feature>
<dbReference type="GO" id="GO:0005789">
    <property type="term" value="C:endoplasmic reticulum membrane"/>
    <property type="evidence" value="ECO:0007669"/>
    <property type="project" value="UniProtKB-SubCell"/>
</dbReference>
<evidence type="ECO:0000256" key="6">
    <source>
        <dbReference type="ARBA" id="ARBA00022723"/>
    </source>
</evidence>
<dbReference type="GO" id="GO:0004671">
    <property type="term" value="F:protein C-terminal S-isoprenylcysteine carboxyl O-methyltransferase activity"/>
    <property type="evidence" value="ECO:0007669"/>
    <property type="project" value="UniProtKB-EC"/>
</dbReference>
<keyword evidence="9" id="KW-0489">Methyltransferase</keyword>
<feature type="transmembrane region" description="Helical" evidence="9">
    <location>
        <begin position="836"/>
        <end position="855"/>
    </location>
</feature>
<feature type="transmembrane region" description="Helical" evidence="9">
    <location>
        <begin position="670"/>
        <end position="695"/>
    </location>
</feature>
<evidence type="ECO:0000313" key="12">
    <source>
        <dbReference type="Proteomes" id="UP000649617"/>
    </source>
</evidence>
<dbReference type="InterPro" id="IPR029044">
    <property type="entry name" value="Nucleotide-diphossugar_trans"/>
</dbReference>
<keyword evidence="12" id="KW-1185">Reference proteome</keyword>
<dbReference type="PANTHER" id="PTHR13778">
    <property type="entry name" value="GLYCOSYLTRANSFERASE 8 DOMAIN-CONTAINING PROTEIN"/>
    <property type="match status" value="1"/>
</dbReference>
<keyword evidence="8 9" id="KW-0472">Membrane</keyword>
<keyword evidence="7 9" id="KW-1133">Transmembrane helix</keyword>
<dbReference type="SUPFAM" id="SSF53448">
    <property type="entry name" value="Nucleotide-diphospho-sugar transferases"/>
    <property type="match status" value="1"/>
</dbReference>
<evidence type="ECO:0000256" key="9">
    <source>
        <dbReference type="RuleBase" id="RU362022"/>
    </source>
</evidence>
<dbReference type="InterPro" id="IPR007269">
    <property type="entry name" value="ICMT_MeTrfase"/>
</dbReference>
<sequence length="1383" mass="152923">MAWELRTAQAMLQTFLDKVARRCHELEAGVGEPVESAFGQDALDDWYSDPWASPGMGRKNSSGSRLGDRRGHRKTSGSIRGAEVQTFCLEQLDDAPTEVADAAPLEDVSDPGDGRPSEPQWQYGRCVALKLVAHSPQGNSAFEQLLPVLLSVFQVSDDERVLCGQCLSKEKLLRGSTEATRNVVDRRLDSKSLLPGLRCEFAFVDRSDDEDFEIGDEVEIHGLQGAKELNGRTGRIVAFVEETQRFGVKLDGELENKAVRPANLRRLDEDNGASERAMLEAQLAQVVQQLKTAEEGGEDKSLYQRMLAELIRKLKDIDEINEARAKQRAAAAANAAAAAAEKAAERAKKAQEDRPVLGPKPPVGAAKAPEGLRPPPLPREQHHPLPPKQREKLSSDAKPEPRPPPAPRPGPPPVLPQRPEGQLAPQKPSKPMYTDEHEYPDPTRAYQAGRVFAGSILCGLIASQADLFPATWIVWTFLLVHLMGVAFLTDYAGHSGLLALCATFGLHAGFALSEFALWILGQDGSDSVGPWSVLVFFCCILYFHSFWMESTVLPPDYITSISLFFPMFPAFNAAVACSCLELFLEWRWFPDYKLWPSLAVLGAAMCAAGQVLIAVASRTADRNYWASCRNMPEEEERPEDFVGLEIPDRRIIQEGVYQYERHPAYLGAMLWGLGIEVALCNPVMALVVGFVLWASLLYVALEEEQELYDEFKGGYANYATLTSCWIPLFNSFLENSAFQREMTDTCEEDHENLQEETEEEGEEEMDDDLRSEDDLLPTWEGVPKGIDVVLSGIANSVSEGPSCKGVKRALDAWMKWYIGVWWPHNLPRKTCWAKNTIPFICFLATVGYSAWFLAFHTEFLVLQTTGSPQRERLVQGEVPEVSSEDDALRPSENLDLAENGEPPSKMDHEDVLPLVQEFHPSANTAEPSHTTRSAGTSPGKLHSATLTVALAANTKQLDGVLVVINSALSNAMNSSKLKFRILTTGQDAGPLINHVRERLLNFQLDVSAVDFDPWAPRVRQLLGGQSSARKELFDELNFAAFYLHEALPEAGRVLYLDTDVVVTSDLADLIGIDLHGKPAAAAEDCSQRLGKYVDMSRVKTSVVESKLPLTLHANKKTCVVNRGVVLVDTSQWAASNITSTIEALVRLHLTKGLGPLWRAGVSQPPFLLAVAGRYHDLGAEFNVRGLGRGDIAPEEVDFYKKHKKWSSYFDGFLLKCKFHCCPGCKGWALSPHISPLAHQAKILHFNGRLKPSKQGFRSRQPVKPPHRQLDEEERAAREQRPLCSCGSGCLQECAGIWWQYMPPESLKTESGYLHEVEGNCHMGPARSCGRWAHAHIATLLHVVCNRPRLCQKVQLHLAQAAGFAFPKRAGVALPSLPSVSIVL</sequence>
<evidence type="ECO:0000256" key="3">
    <source>
        <dbReference type="ARBA" id="ARBA00022676"/>
    </source>
</evidence>
<dbReference type="Pfam" id="PF04140">
    <property type="entry name" value="ICMT"/>
    <property type="match status" value="1"/>
</dbReference>
<dbReference type="GO" id="GO:0032259">
    <property type="term" value="P:methylation"/>
    <property type="evidence" value="ECO:0007669"/>
    <property type="project" value="UniProtKB-KW"/>
</dbReference>
<feature type="transmembrane region" description="Helical" evidence="9">
    <location>
        <begin position="531"/>
        <end position="548"/>
    </location>
</feature>
<accession>A0A812MXA3</accession>
<evidence type="ECO:0000256" key="4">
    <source>
        <dbReference type="ARBA" id="ARBA00022679"/>
    </source>
</evidence>
<dbReference type="Pfam" id="PF01501">
    <property type="entry name" value="Glyco_transf_8"/>
    <property type="match status" value="1"/>
</dbReference>
<keyword evidence="5 9" id="KW-0812">Transmembrane</keyword>
<dbReference type="EMBL" id="CAJNIZ010008702">
    <property type="protein sequence ID" value="CAE7270574.1"/>
    <property type="molecule type" value="Genomic_DNA"/>
</dbReference>
<comment type="catalytic activity">
    <reaction evidence="9">
        <text>[protein]-C-terminal S-[(2E,6E)-farnesyl]-L-cysteine + S-adenosyl-L-methionine = [protein]-C-terminal S-[(2E,6E)-farnesyl]-L-cysteine methyl ester + S-adenosyl-L-homocysteine</text>
        <dbReference type="Rhea" id="RHEA:21672"/>
        <dbReference type="Rhea" id="RHEA-COMP:12125"/>
        <dbReference type="Rhea" id="RHEA-COMP:12126"/>
        <dbReference type="ChEBI" id="CHEBI:57856"/>
        <dbReference type="ChEBI" id="CHEBI:59789"/>
        <dbReference type="ChEBI" id="CHEBI:90510"/>
        <dbReference type="ChEBI" id="CHEBI:90511"/>
        <dbReference type="EC" id="2.1.1.100"/>
    </reaction>
</comment>
<feature type="region of interest" description="Disordered" evidence="10">
    <location>
        <begin position="875"/>
        <end position="905"/>
    </location>
</feature>
<dbReference type="Gene3D" id="1.20.120.1630">
    <property type="match status" value="1"/>
</dbReference>
<feature type="transmembrane region" description="Helical" evidence="9">
    <location>
        <begin position="496"/>
        <end position="519"/>
    </location>
</feature>
<reference evidence="11" key="1">
    <citation type="submission" date="2021-02" db="EMBL/GenBank/DDBJ databases">
        <authorList>
            <person name="Dougan E. K."/>
            <person name="Rhodes N."/>
            <person name="Thang M."/>
            <person name="Chan C."/>
        </authorList>
    </citation>
    <scope>NUCLEOTIDE SEQUENCE</scope>
</reference>
<proteinExistence type="inferred from homology"/>
<gene>
    <name evidence="11" type="primary">GATL4</name>
    <name evidence="11" type="ORF">SPIL2461_LOCUS5938</name>
</gene>
<organism evidence="11 12">
    <name type="scientific">Symbiodinium pilosum</name>
    <name type="common">Dinoflagellate</name>
    <dbReference type="NCBI Taxonomy" id="2952"/>
    <lineage>
        <taxon>Eukaryota</taxon>
        <taxon>Sar</taxon>
        <taxon>Alveolata</taxon>
        <taxon>Dinophyceae</taxon>
        <taxon>Suessiales</taxon>
        <taxon>Symbiodiniaceae</taxon>
        <taxon>Symbiodinium</taxon>
    </lineage>
</organism>
<comment type="similarity">
    <text evidence="9">Belongs to the class VI-like SAM-binding methyltransferase superfamily. Isoprenylcysteine carboxyl methyltransferase family.</text>
</comment>
<dbReference type="Gene3D" id="3.90.550.10">
    <property type="entry name" value="Spore Coat Polysaccharide Biosynthesis Protein SpsA, Chain A"/>
    <property type="match status" value="1"/>
</dbReference>
<keyword evidence="9" id="KW-0949">S-adenosyl-L-methionine</keyword>
<keyword evidence="4" id="KW-0808">Transferase</keyword>
<feature type="compositionally biased region" description="Basic and acidic residues" evidence="10">
    <location>
        <begin position="342"/>
        <end position="355"/>
    </location>
</feature>
<protein>
    <recommendedName>
        <fullName evidence="9">Protein-S-isoprenylcysteine O-methyltransferase</fullName>
        <ecNumber evidence="9">2.1.1.100</ecNumber>
    </recommendedName>
</protein>
<feature type="transmembrane region" description="Helical" evidence="9">
    <location>
        <begin position="467"/>
        <end position="489"/>
    </location>
</feature>
<keyword evidence="6" id="KW-0479">Metal-binding</keyword>
<dbReference type="GO" id="GO:0016757">
    <property type="term" value="F:glycosyltransferase activity"/>
    <property type="evidence" value="ECO:0007669"/>
    <property type="project" value="UniProtKB-KW"/>
</dbReference>
<feature type="region of interest" description="Disordered" evidence="10">
    <location>
        <begin position="342"/>
        <end position="440"/>
    </location>
</feature>
<comment type="similarity">
    <text evidence="2">Belongs to the glycosyltransferase 8 family.</text>
</comment>
<evidence type="ECO:0000256" key="5">
    <source>
        <dbReference type="ARBA" id="ARBA00022692"/>
    </source>
</evidence>
<comment type="caution">
    <text evidence="11">The sequence shown here is derived from an EMBL/GenBank/DDBJ whole genome shotgun (WGS) entry which is preliminary data.</text>
</comment>
<evidence type="ECO:0000256" key="2">
    <source>
        <dbReference type="ARBA" id="ARBA00006351"/>
    </source>
</evidence>
<feature type="transmembrane region" description="Helical" evidence="9">
    <location>
        <begin position="715"/>
        <end position="733"/>
    </location>
</feature>
<feature type="transmembrane region" description="Helical" evidence="9">
    <location>
        <begin position="560"/>
        <end position="583"/>
    </location>
</feature>
<evidence type="ECO:0000256" key="8">
    <source>
        <dbReference type="ARBA" id="ARBA00023136"/>
    </source>
</evidence>
<feature type="transmembrane region" description="Helical" evidence="9">
    <location>
        <begin position="595"/>
        <end position="616"/>
    </location>
</feature>